<accession>A0A1F7U2Y1</accession>
<evidence type="ECO:0000313" key="3">
    <source>
        <dbReference type="EMBL" id="OGL72582.1"/>
    </source>
</evidence>
<feature type="signal peptide" evidence="2">
    <location>
        <begin position="1"/>
        <end position="22"/>
    </location>
</feature>
<keyword evidence="1" id="KW-0812">Transmembrane</keyword>
<feature type="transmembrane region" description="Helical" evidence="1">
    <location>
        <begin position="91"/>
        <end position="113"/>
    </location>
</feature>
<sequence>MKNLKKIIVSGLTSLVALPAMAQNTANVDFGLNQAEGFGLSQKSLPETVTTIIRAFMGLLGLLAVILILYGGFKWMTSQGEPEKVEEAKKIIISGIIGLVIIASAYGIASYVINTLLPK</sequence>
<dbReference type="EMBL" id="MGEA01000091">
    <property type="protein sequence ID" value="OGL72582.1"/>
    <property type="molecule type" value="Genomic_DNA"/>
</dbReference>
<keyword evidence="1" id="KW-1133">Transmembrane helix</keyword>
<comment type="caution">
    <text evidence="3">The sequence shown here is derived from an EMBL/GenBank/DDBJ whole genome shotgun (WGS) entry which is preliminary data.</text>
</comment>
<evidence type="ECO:0008006" key="5">
    <source>
        <dbReference type="Google" id="ProtNLM"/>
    </source>
</evidence>
<dbReference type="Proteomes" id="UP000177088">
    <property type="component" value="Unassembled WGS sequence"/>
</dbReference>
<dbReference type="NCBIfam" id="NF045849">
    <property type="entry name" value="ICE_MMCAP2_0565"/>
    <property type="match status" value="1"/>
</dbReference>
<evidence type="ECO:0000313" key="4">
    <source>
        <dbReference type="Proteomes" id="UP000177088"/>
    </source>
</evidence>
<keyword evidence="2" id="KW-0732">Signal</keyword>
<evidence type="ECO:0000256" key="2">
    <source>
        <dbReference type="SAM" id="SignalP"/>
    </source>
</evidence>
<proteinExistence type="predicted"/>
<evidence type="ECO:0000256" key="1">
    <source>
        <dbReference type="SAM" id="Phobius"/>
    </source>
</evidence>
<organism evidence="3 4">
    <name type="scientific">Candidatus Uhrbacteria bacterium RIFCSPHIGHO2_02_FULL_60_10</name>
    <dbReference type="NCBI Taxonomy" id="1802392"/>
    <lineage>
        <taxon>Bacteria</taxon>
        <taxon>Candidatus Uhriibacteriota</taxon>
    </lineage>
</organism>
<gene>
    <name evidence="3" type="ORF">A3C96_02575</name>
</gene>
<reference evidence="3 4" key="1">
    <citation type="journal article" date="2016" name="Nat. Commun.">
        <title>Thousands of microbial genomes shed light on interconnected biogeochemical processes in an aquifer system.</title>
        <authorList>
            <person name="Anantharaman K."/>
            <person name="Brown C.T."/>
            <person name="Hug L.A."/>
            <person name="Sharon I."/>
            <person name="Castelle C.J."/>
            <person name="Probst A.J."/>
            <person name="Thomas B.C."/>
            <person name="Singh A."/>
            <person name="Wilkins M.J."/>
            <person name="Karaoz U."/>
            <person name="Brodie E.L."/>
            <person name="Williams K.H."/>
            <person name="Hubbard S.S."/>
            <person name="Banfield J.F."/>
        </authorList>
    </citation>
    <scope>NUCLEOTIDE SEQUENCE [LARGE SCALE GENOMIC DNA]</scope>
</reference>
<name>A0A1F7U2Y1_9BACT</name>
<dbReference type="Pfam" id="PF18895">
    <property type="entry name" value="T4SS_pilin"/>
    <property type="match status" value="1"/>
</dbReference>
<dbReference type="AlphaFoldDB" id="A0A1F7U2Y1"/>
<keyword evidence="1" id="KW-0472">Membrane</keyword>
<dbReference type="InterPro" id="IPR043993">
    <property type="entry name" value="T4SS_pilin"/>
</dbReference>
<feature type="chain" id="PRO_5009532967" description="DUF4134 domain-containing protein" evidence="2">
    <location>
        <begin position="23"/>
        <end position="119"/>
    </location>
</feature>
<protein>
    <recommendedName>
        <fullName evidence="5">DUF4134 domain-containing protein</fullName>
    </recommendedName>
</protein>
<feature type="transmembrane region" description="Helical" evidence="1">
    <location>
        <begin position="51"/>
        <end position="70"/>
    </location>
</feature>